<feature type="domain" description="NB-ARC" evidence="3">
    <location>
        <begin position="1"/>
        <end position="66"/>
    </location>
</feature>
<protein>
    <recommendedName>
        <fullName evidence="7">NB-ARC domain-containing protein</fullName>
    </recommendedName>
</protein>
<dbReference type="SUPFAM" id="SSF52058">
    <property type="entry name" value="L domain-like"/>
    <property type="match status" value="1"/>
</dbReference>
<dbReference type="EMBL" id="VOIH02000009">
    <property type="protein sequence ID" value="KAF3436868.1"/>
    <property type="molecule type" value="Genomic_DNA"/>
</dbReference>
<evidence type="ECO:0008006" key="7">
    <source>
        <dbReference type="Google" id="ProtNLM"/>
    </source>
</evidence>
<keyword evidence="6" id="KW-1185">Reference proteome</keyword>
<dbReference type="Gene3D" id="3.40.50.300">
    <property type="entry name" value="P-loop containing nucleotide triphosphate hydrolases"/>
    <property type="match status" value="1"/>
</dbReference>
<dbReference type="Gene3D" id="1.10.8.430">
    <property type="entry name" value="Helical domain of apoptotic protease-activating factors"/>
    <property type="match status" value="1"/>
</dbReference>
<comment type="caution">
    <text evidence="5">The sequence shown here is derived from an EMBL/GenBank/DDBJ whole genome shotgun (WGS) entry which is preliminary data.</text>
</comment>
<dbReference type="InterPro" id="IPR027417">
    <property type="entry name" value="P-loop_NTPase"/>
</dbReference>
<dbReference type="GO" id="GO:0043531">
    <property type="term" value="F:ADP binding"/>
    <property type="evidence" value="ECO:0007669"/>
    <property type="project" value="InterPro"/>
</dbReference>
<evidence type="ECO:0000256" key="2">
    <source>
        <dbReference type="ARBA" id="ARBA00022821"/>
    </source>
</evidence>
<dbReference type="PANTHER" id="PTHR23155:SF1205">
    <property type="entry name" value="DISEASE RESISTANCE PROTEIN RPM1"/>
    <property type="match status" value="1"/>
</dbReference>
<dbReference type="Pfam" id="PF23598">
    <property type="entry name" value="LRR_14"/>
    <property type="match status" value="1"/>
</dbReference>
<dbReference type="InterPro" id="IPR042197">
    <property type="entry name" value="Apaf_helical"/>
</dbReference>
<dbReference type="InterPro" id="IPR032675">
    <property type="entry name" value="LRR_dom_sf"/>
</dbReference>
<dbReference type="SUPFAM" id="SSF52540">
    <property type="entry name" value="P-loop containing nucleoside triphosphate hydrolases"/>
    <property type="match status" value="1"/>
</dbReference>
<dbReference type="Pfam" id="PF00931">
    <property type="entry name" value="NB-ARC"/>
    <property type="match status" value="1"/>
</dbReference>
<dbReference type="InterPro" id="IPR002182">
    <property type="entry name" value="NB-ARC"/>
</dbReference>
<dbReference type="InterPro" id="IPR044974">
    <property type="entry name" value="Disease_R_plants"/>
</dbReference>
<accession>A0A8K0DX62</accession>
<evidence type="ECO:0000256" key="1">
    <source>
        <dbReference type="ARBA" id="ARBA00022737"/>
    </source>
</evidence>
<dbReference type="Gene3D" id="3.80.10.10">
    <property type="entry name" value="Ribonuclease Inhibitor"/>
    <property type="match status" value="1"/>
</dbReference>
<dbReference type="AlphaFoldDB" id="A0A8K0DX62"/>
<reference evidence="5" key="1">
    <citation type="submission" date="2020-03" db="EMBL/GenBank/DDBJ databases">
        <title>A high-quality chromosome-level genome assembly of a woody plant with both climbing and erect habits, Rhamnella rubrinervis.</title>
        <authorList>
            <person name="Lu Z."/>
            <person name="Yang Y."/>
            <person name="Zhu X."/>
            <person name="Sun Y."/>
        </authorList>
    </citation>
    <scope>NUCLEOTIDE SEQUENCE</scope>
    <source>
        <strain evidence="5">BYM</strain>
        <tissue evidence="5">Leaf</tissue>
    </source>
</reference>
<keyword evidence="2" id="KW-0611">Plant defense</keyword>
<organism evidence="5 6">
    <name type="scientific">Rhamnella rubrinervis</name>
    <dbReference type="NCBI Taxonomy" id="2594499"/>
    <lineage>
        <taxon>Eukaryota</taxon>
        <taxon>Viridiplantae</taxon>
        <taxon>Streptophyta</taxon>
        <taxon>Embryophyta</taxon>
        <taxon>Tracheophyta</taxon>
        <taxon>Spermatophyta</taxon>
        <taxon>Magnoliopsida</taxon>
        <taxon>eudicotyledons</taxon>
        <taxon>Gunneridae</taxon>
        <taxon>Pentapetalae</taxon>
        <taxon>rosids</taxon>
        <taxon>fabids</taxon>
        <taxon>Rosales</taxon>
        <taxon>Rhamnaceae</taxon>
        <taxon>rhamnoid group</taxon>
        <taxon>Rhamneae</taxon>
        <taxon>Rhamnella</taxon>
    </lineage>
</organism>
<proteinExistence type="predicted"/>
<sequence>MDDIWSTQVWEDVRVAFPDESNGSRILITTREREVAWYVSLTPPYELQFLDENESWELLQKKVFRGGQCLPNLEEPGRELARSCRGLPLSIVLLGGILATKETSHRVWSRFIGNVNSYLTEGSAWKLIDRSMIQAATKRLDGGVKTCHIHDLVRDLCISESRRAKFLDIYSIDNNVSLNRKSCRLSIQSVESSNFDLSPCARSLLFFGVHNYISMSVWKQIYKSMKFIRVLYLSGLRIGKIPSQIDELIFLRCLFIRNCGVEYVSSSIWNFRYLETLHLDFYSIESASLPKGIWSVMKGLRYLYVATRMEFDLCNIPAASLMGEPRNLQVLTWLNVNQNTTLVIAKFPNLRKLGLCFREEIMEEGKVEKVMASIRRLESLESFKITCWSRNYNKFGLNSLPSTLTKISWTSVFAPFDWEIFRVLARQPHLRFLKIELWEMRWKHLPYQASVVADDFPQLVASDFPRLQVLKLKNLKIKKWEMEKDAMPNLESLFICDEYLLEYLPEELLCRSTLQLVEVSELVVASRLKTMLRDFKIKYPNTTCKIHIIENRHY</sequence>
<dbReference type="PANTHER" id="PTHR23155">
    <property type="entry name" value="DISEASE RESISTANCE PROTEIN RP"/>
    <property type="match status" value="1"/>
</dbReference>
<evidence type="ECO:0000313" key="6">
    <source>
        <dbReference type="Proteomes" id="UP000796880"/>
    </source>
</evidence>
<dbReference type="OrthoDB" id="3027644at2759"/>
<evidence type="ECO:0000259" key="3">
    <source>
        <dbReference type="Pfam" id="PF00931"/>
    </source>
</evidence>
<keyword evidence="1" id="KW-0677">Repeat</keyword>
<evidence type="ECO:0000313" key="5">
    <source>
        <dbReference type="EMBL" id="KAF3436868.1"/>
    </source>
</evidence>
<dbReference type="InterPro" id="IPR055414">
    <property type="entry name" value="LRR_R13L4/SHOC2-like"/>
</dbReference>
<gene>
    <name evidence="5" type="ORF">FNV43_RR19621</name>
</gene>
<dbReference type="Proteomes" id="UP000796880">
    <property type="component" value="Unassembled WGS sequence"/>
</dbReference>
<dbReference type="GO" id="GO:0098542">
    <property type="term" value="P:defense response to other organism"/>
    <property type="evidence" value="ECO:0007669"/>
    <property type="project" value="TreeGrafter"/>
</dbReference>
<evidence type="ECO:0000259" key="4">
    <source>
        <dbReference type="Pfam" id="PF23598"/>
    </source>
</evidence>
<feature type="domain" description="Disease resistance R13L4/SHOC-2-like LRR" evidence="4">
    <location>
        <begin position="221"/>
        <end position="493"/>
    </location>
</feature>
<name>A0A8K0DX62_9ROSA</name>